<dbReference type="KEGG" id="kde:CDSE_0241"/>
<dbReference type="PROSITE" id="PS50893">
    <property type="entry name" value="ABC_TRANSPORTER_2"/>
    <property type="match status" value="1"/>
</dbReference>
<dbReference type="InterPro" id="IPR027417">
    <property type="entry name" value="P-loop_NTPase"/>
</dbReference>
<dbReference type="InterPro" id="IPR017871">
    <property type="entry name" value="ABC_transporter-like_CS"/>
</dbReference>
<dbReference type="Proteomes" id="UP000011547">
    <property type="component" value="Chromosome"/>
</dbReference>
<dbReference type="PANTHER" id="PTHR43023:SF6">
    <property type="entry name" value="INTERMEMBRANE PHOSPHOLIPID TRANSPORT SYSTEM ATP-BINDING PROTEIN MLAF"/>
    <property type="match status" value="1"/>
</dbReference>
<dbReference type="EMBL" id="CP003803">
    <property type="protein sequence ID" value="AGF46594.1"/>
    <property type="molecule type" value="Genomic_DNA"/>
</dbReference>
<keyword evidence="4 6" id="KW-0067">ATP-binding</keyword>
<dbReference type="GO" id="GO:0005524">
    <property type="term" value="F:ATP binding"/>
    <property type="evidence" value="ECO:0007669"/>
    <property type="project" value="UniProtKB-KW"/>
</dbReference>
<organism evidence="6 7">
    <name type="scientific">Candidatus Kinetoplastidibacterium desouzai TCC079E</name>
    <dbReference type="NCBI Taxonomy" id="1208919"/>
    <lineage>
        <taxon>Bacteria</taxon>
        <taxon>Pseudomonadati</taxon>
        <taxon>Pseudomonadota</taxon>
        <taxon>Betaproteobacteria</taxon>
        <taxon>Candidatus Kinetoplastidibacterium</taxon>
    </lineage>
</organism>
<sequence>MNKDDTILSIDNLAIGYDERTILKNISMKISKGKIVAIMGGSGAGKTTLLKTIIGQLPAKQGSITMLNKKMDSTSQKENKLIRKNLGVLFQHGALFSDLNVFENVAFPVVEHNTLPKNKLVDIVLEKLNSVGLRAAAHLPISKISGGMSKRVALARAMMLNPKIMLYDEPFSGLDPISTDIIAKLIKTFSIQTKCASIIITHDVKKTFEIADMVYIIDQENLISSGTPSDLTKSDNLYVKQFIQGNSKNPLAFHYPETIEFKEWLKKQGN</sequence>
<evidence type="ECO:0000259" key="5">
    <source>
        <dbReference type="PROSITE" id="PS50893"/>
    </source>
</evidence>
<dbReference type="Pfam" id="PF00005">
    <property type="entry name" value="ABC_tran"/>
    <property type="match status" value="1"/>
</dbReference>
<evidence type="ECO:0000256" key="3">
    <source>
        <dbReference type="ARBA" id="ARBA00022741"/>
    </source>
</evidence>
<keyword evidence="3" id="KW-0547">Nucleotide-binding</keyword>
<dbReference type="PANTHER" id="PTHR43023">
    <property type="entry name" value="PROTEIN TRIGALACTOSYLDIACYLGLYCEROL 3, CHLOROPLASTIC"/>
    <property type="match status" value="1"/>
</dbReference>
<dbReference type="OrthoDB" id="9802264at2"/>
<dbReference type="Gene3D" id="3.40.50.300">
    <property type="entry name" value="P-loop containing nucleotide triphosphate hydrolases"/>
    <property type="match status" value="1"/>
</dbReference>
<dbReference type="PATRIC" id="fig|1208919.3.peg.32"/>
<dbReference type="SUPFAM" id="SSF52540">
    <property type="entry name" value="P-loop containing nucleoside triphosphate hydrolases"/>
    <property type="match status" value="1"/>
</dbReference>
<accession>M1LTD4</accession>
<dbReference type="PROSITE" id="PS00211">
    <property type="entry name" value="ABC_TRANSPORTER_1"/>
    <property type="match status" value="1"/>
</dbReference>
<dbReference type="HOGENOM" id="CLU_000604_1_22_4"/>
<dbReference type="InterPro" id="IPR003593">
    <property type="entry name" value="AAA+_ATPase"/>
</dbReference>
<dbReference type="SMART" id="SM00382">
    <property type="entry name" value="AAA"/>
    <property type="match status" value="1"/>
</dbReference>
<dbReference type="STRING" id="1208919.CDSE_0241"/>
<keyword evidence="2" id="KW-0472">Membrane</keyword>
<evidence type="ECO:0000256" key="4">
    <source>
        <dbReference type="ARBA" id="ARBA00022840"/>
    </source>
</evidence>
<proteinExistence type="predicted"/>
<evidence type="ECO:0000256" key="1">
    <source>
        <dbReference type="ARBA" id="ARBA00022448"/>
    </source>
</evidence>
<evidence type="ECO:0000313" key="7">
    <source>
        <dbReference type="Proteomes" id="UP000011547"/>
    </source>
</evidence>
<reference evidence="6 7" key="1">
    <citation type="journal article" date="2013" name="Genome Biol. Evol.">
        <title>Genome evolution and phylogenomic analysis of candidatus kinetoplastibacterium, the betaproteobacterial endosymbionts of strigomonas and angomonas.</title>
        <authorList>
            <person name="Alves J.M."/>
            <person name="Serrano M.G."/>
            <person name="Maia da Silva F."/>
            <person name="Voegtly L.J."/>
            <person name="Matveyev A.V."/>
            <person name="Teixeira M.M."/>
            <person name="Camargo E.P."/>
            <person name="Buck G.A."/>
        </authorList>
    </citation>
    <scope>NUCLEOTIDE SEQUENCE [LARGE SCALE GENOMIC DNA]</scope>
    <source>
        <strain evidence="6 7">TCC079E</strain>
    </source>
</reference>
<feature type="domain" description="ABC transporter" evidence="5">
    <location>
        <begin position="8"/>
        <end position="244"/>
    </location>
</feature>
<evidence type="ECO:0000256" key="2">
    <source>
        <dbReference type="ARBA" id="ARBA00022475"/>
    </source>
</evidence>
<dbReference type="RefSeq" id="WP_015396005.1">
    <property type="nucleotide sequence ID" value="NC_020294.1"/>
</dbReference>
<keyword evidence="1" id="KW-0813">Transport</keyword>
<dbReference type="GO" id="GO:0016887">
    <property type="term" value="F:ATP hydrolysis activity"/>
    <property type="evidence" value="ECO:0007669"/>
    <property type="project" value="InterPro"/>
</dbReference>
<dbReference type="AlphaFoldDB" id="M1LTD4"/>
<dbReference type="InterPro" id="IPR003439">
    <property type="entry name" value="ABC_transporter-like_ATP-bd"/>
</dbReference>
<protein>
    <submittedName>
        <fullName evidence="6">ABC transport system ATP-binding protein</fullName>
    </submittedName>
</protein>
<name>M1LTD4_9PROT</name>
<gene>
    <name evidence="6" type="ORF">CDSE_0241</name>
</gene>
<keyword evidence="2" id="KW-1003">Cell membrane</keyword>
<keyword evidence="7" id="KW-1185">Reference proteome</keyword>
<evidence type="ECO:0000313" key="6">
    <source>
        <dbReference type="EMBL" id="AGF46594.1"/>
    </source>
</evidence>
<dbReference type="eggNOG" id="COG1127">
    <property type="taxonomic scope" value="Bacteria"/>
</dbReference>